<dbReference type="RefSeq" id="WP_074239562.1">
    <property type="nucleotide sequence ID" value="NZ_FSRA01000001.1"/>
</dbReference>
<gene>
    <name evidence="10" type="ORF">SAMN04488055_2506</name>
</gene>
<evidence type="ECO:0000256" key="6">
    <source>
        <dbReference type="ARBA" id="ARBA00023065"/>
    </source>
</evidence>
<dbReference type="PANTHER" id="PTHR33281:SF19">
    <property type="entry name" value="VOLTAGE-DEPENDENT ANION CHANNEL-FORMING PROTEIN YNEE"/>
    <property type="match status" value="1"/>
</dbReference>
<comment type="subcellular location">
    <subcellularLocation>
        <location evidence="1">Cell membrane</location>
        <topology evidence="1">Multi-pass membrane protein</topology>
    </subcellularLocation>
</comment>
<reference evidence="10 11" key="1">
    <citation type="submission" date="2016-11" db="EMBL/GenBank/DDBJ databases">
        <authorList>
            <person name="Jaros S."/>
            <person name="Januszkiewicz K."/>
            <person name="Wedrychowicz H."/>
        </authorList>
    </citation>
    <scope>NUCLEOTIDE SEQUENCE [LARGE SCALE GENOMIC DNA]</scope>
    <source>
        <strain evidence="10 11">DSM 24787</strain>
    </source>
</reference>
<feature type="transmembrane region" description="Helical" evidence="9">
    <location>
        <begin position="43"/>
        <end position="62"/>
    </location>
</feature>
<organism evidence="10 11">
    <name type="scientific">Chitinophaga niabensis</name>
    <dbReference type="NCBI Taxonomy" id="536979"/>
    <lineage>
        <taxon>Bacteria</taxon>
        <taxon>Pseudomonadati</taxon>
        <taxon>Bacteroidota</taxon>
        <taxon>Chitinophagia</taxon>
        <taxon>Chitinophagales</taxon>
        <taxon>Chitinophagaceae</taxon>
        <taxon>Chitinophaga</taxon>
    </lineage>
</organism>
<keyword evidence="7 9" id="KW-0472">Membrane</keyword>
<evidence type="ECO:0000256" key="5">
    <source>
        <dbReference type="ARBA" id="ARBA00022989"/>
    </source>
</evidence>
<dbReference type="Pfam" id="PF25539">
    <property type="entry name" value="Bestrophin_2"/>
    <property type="match status" value="1"/>
</dbReference>
<protein>
    <submittedName>
        <fullName evidence="10">Putative membrane protein</fullName>
    </submittedName>
</protein>
<dbReference type="STRING" id="536979.SAMN04488055_2506"/>
<evidence type="ECO:0000313" key="11">
    <source>
        <dbReference type="Proteomes" id="UP000185003"/>
    </source>
</evidence>
<sequence>MHIGKSYKFAAFLFWTRRKIYTLIILGIIPVILYHLLGIRWLVVPWTVVSLLGTATAFIVGFKNTQTYNRTWDGHTIWTNISNSSKAWAIMCHDYFQDEAFVRKLFYRHFAWLTTLRYQMRENRIWEVADARYNAEYQRYYSIPERQHTFEDEMLKYIPKEELAHISGMHNKATQLLVLQNQTIKTAYDSEAIQLAHFIEMQRMHNNFIIQQGQCESIKETPYPRQYSIINTIFVRMFCCLLPFGMLQEFDKLNGMVAGVMKGHMIWLVVPFSVLISWMYTSLEQVGESTENPFEGSSNDVPISQICRAIEIDLREILGERELPDPIKARNDILV</sequence>
<keyword evidence="6" id="KW-0406">Ion transport</keyword>
<dbReference type="AlphaFoldDB" id="A0A1N6G050"/>
<keyword evidence="2" id="KW-0813">Transport</keyword>
<dbReference type="InterPro" id="IPR044669">
    <property type="entry name" value="YneE/VCCN1/2-like"/>
</dbReference>
<comment type="similarity">
    <text evidence="8">Belongs to the anion channel-forming bestrophin (TC 1.A.46) family.</text>
</comment>
<keyword evidence="11" id="KW-1185">Reference proteome</keyword>
<evidence type="ECO:0000256" key="1">
    <source>
        <dbReference type="ARBA" id="ARBA00004651"/>
    </source>
</evidence>
<dbReference type="OrthoDB" id="445589at2"/>
<proteinExistence type="inferred from homology"/>
<keyword evidence="3" id="KW-1003">Cell membrane</keyword>
<dbReference type="PANTHER" id="PTHR33281">
    <property type="entry name" value="UPF0187 PROTEIN YNEE"/>
    <property type="match status" value="1"/>
</dbReference>
<evidence type="ECO:0000256" key="3">
    <source>
        <dbReference type="ARBA" id="ARBA00022475"/>
    </source>
</evidence>
<dbReference type="Proteomes" id="UP000185003">
    <property type="component" value="Unassembled WGS sequence"/>
</dbReference>
<feature type="transmembrane region" description="Helical" evidence="9">
    <location>
        <begin position="20"/>
        <end position="37"/>
    </location>
</feature>
<keyword evidence="5 9" id="KW-1133">Transmembrane helix</keyword>
<evidence type="ECO:0000313" key="10">
    <source>
        <dbReference type="EMBL" id="SIO00867.1"/>
    </source>
</evidence>
<evidence type="ECO:0000256" key="4">
    <source>
        <dbReference type="ARBA" id="ARBA00022692"/>
    </source>
</evidence>
<evidence type="ECO:0000256" key="2">
    <source>
        <dbReference type="ARBA" id="ARBA00022448"/>
    </source>
</evidence>
<feature type="transmembrane region" description="Helical" evidence="9">
    <location>
        <begin position="227"/>
        <end position="245"/>
    </location>
</feature>
<accession>A0A1N6G050</accession>
<feature type="transmembrane region" description="Helical" evidence="9">
    <location>
        <begin position="265"/>
        <end position="283"/>
    </location>
</feature>
<dbReference type="GO" id="GO:0005254">
    <property type="term" value="F:chloride channel activity"/>
    <property type="evidence" value="ECO:0007669"/>
    <property type="project" value="InterPro"/>
</dbReference>
<name>A0A1N6G050_9BACT</name>
<dbReference type="EMBL" id="FSRA01000001">
    <property type="protein sequence ID" value="SIO00867.1"/>
    <property type="molecule type" value="Genomic_DNA"/>
</dbReference>
<evidence type="ECO:0000256" key="7">
    <source>
        <dbReference type="ARBA" id="ARBA00023136"/>
    </source>
</evidence>
<evidence type="ECO:0000256" key="9">
    <source>
        <dbReference type="SAM" id="Phobius"/>
    </source>
</evidence>
<evidence type="ECO:0000256" key="8">
    <source>
        <dbReference type="ARBA" id="ARBA00034708"/>
    </source>
</evidence>
<dbReference type="GO" id="GO:0005886">
    <property type="term" value="C:plasma membrane"/>
    <property type="evidence" value="ECO:0007669"/>
    <property type="project" value="UniProtKB-SubCell"/>
</dbReference>
<keyword evidence="4 9" id="KW-0812">Transmembrane</keyword>